<dbReference type="OrthoDB" id="272357at2759"/>
<keyword evidence="3" id="KW-0862">Zinc</keyword>
<dbReference type="GO" id="GO:0000492">
    <property type="term" value="P:box C/D snoRNP assembly"/>
    <property type="evidence" value="ECO:0007669"/>
    <property type="project" value="TreeGrafter"/>
</dbReference>
<feature type="compositionally biased region" description="Basic and acidic residues" evidence="7">
    <location>
        <begin position="515"/>
        <end position="525"/>
    </location>
</feature>
<evidence type="ECO:0000256" key="1">
    <source>
        <dbReference type="ARBA" id="ARBA00022723"/>
    </source>
</evidence>
<evidence type="ECO:0000256" key="7">
    <source>
        <dbReference type="SAM" id="MobiDB-lite"/>
    </source>
</evidence>
<keyword evidence="2 6" id="KW-0863">Zinc-finger</keyword>
<feature type="compositionally biased region" description="Acidic residues" evidence="7">
    <location>
        <begin position="224"/>
        <end position="236"/>
    </location>
</feature>
<dbReference type="GO" id="GO:0000463">
    <property type="term" value="P:maturation of LSU-rRNA from tricistronic rRNA transcript (SSU-rRNA, 5.8S rRNA, LSU-rRNA)"/>
    <property type="evidence" value="ECO:0007669"/>
    <property type="project" value="TreeGrafter"/>
</dbReference>
<accession>E4WTA0</accession>
<name>E4WTA0_OIKDI</name>
<dbReference type="GO" id="GO:0008270">
    <property type="term" value="F:zinc ion binding"/>
    <property type="evidence" value="ECO:0007669"/>
    <property type="project" value="UniProtKB-UniRule"/>
</dbReference>
<feature type="region of interest" description="Disordered" evidence="7">
    <location>
        <begin position="332"/>
        <end position="470"/>
    </location>
</feature>
<evidence type="ECO:0000313" key="9">
    <source>
        <dbReference type="EMBL" id="CBY07001.1"/>
    </source>
</evidence>
<dbReference type="PROSITE" id="PS51083">
    <property type="entry name" value="ZF_HIT"/>
    <property type="match status" value="1"/>
</dbReference>
<evidence type="ECO:0000256" key="3">
    <source>
        <dbReference type="ARBA" id="ARBA00022833"/>
    </source>
</evidence>
<feature type="domain" description="HIT-type" evidence="8">
    <location>
        <begin position="25"/>
        <end position="59"/>
    </location>
</feature>
<evidence type="ECO:0000259" key="8">
    <source>
        <dbReference type="PROSITE" id="PS51083"/>
    </source>
</evidence>
<gene>
    <name evidence="9" type="ORF">GSOID_T00006080001</name>
</gene>
<dbReference type="GO" id="GO:0005634">
    <property type="term" value="C:nucleus"/>
    <property type="evidence" value="ECO:0007669"/>
    <property type="project" value="TreeGrafter"/>
</dbReference>
<proteinExistence type="inferred from homology"/>
<dbReference type="InterPro" id="IPR057721">
    <property type="entry name" value="BCD1_alpha/beta"/>
</dbReference>
<dbReference type="AlphaFoldDB" id="E4WTA0"/>
<evidence type="ECO:0000256" key="2">
    <source>
        <dbReference type="ARBA" id="ARBA00022771"/>
    </source>
</evidence>
<keyword evidence="10" id="KW-1185">Reference proteome</keyword>
<dbReference type="GO" id="GO:0070761">
    <property type="term" value="C:pre-snoRNP complex"/>
    <property type="evidence" value="ECO:0007669"/>
    <property type="project" value="TreeGrafter"/>
</dbReference>
<protein>
    <recommendedName>
        <fullName evidence="8">HIT-type domain-containing protein</fullName>
    </recommendedName>
</protein>
<dbReference type="InterPro" id="IPR007529">
    <property type="entry name" value="Znf_HIT"/>
</dbReference>
<keyword evidence="1" id="KW-0479">Metal-binding</keyword>
<evidence type="ECO:0000313" key="10">
    <source>
        <dbReference type="Proteomes" id="UP000001307"/>
    </source>
</evidence>
<dbReference type="CDD" id="cd23023">
    <property type="entry name" value="zf-HIT_BCD1"/>
    <property type="match status" value="1"/>
</dbReference>
<dbReference type="InParanoid" id="E4WTA0"/>
<organism evidence="9">
    <name type="scientific">Oikopleura dioica</name>
    <name type="common">Tunicate</name>
    <dbReference type="NCBI Taxonomy" id="34765"/>
    <lineage>
        <taxon>Eukaryota</taxon>
        <taxon>Metazoa</taxon>
        <taxon>Chordata</taxon>
        <taxon>Tunicata</taxon>
        <taxon>Appendicularia</taxon>
        <taxon>Copelata</taxon>
        <taxon>Oikopleuridae</taxon>
        <taxon>Oikopleura</taxon>
    </lineage>
</organism>
<dbReference type="SUPFAM" id="SSF144232">
    <property type="entry name" value="HIT/MYND zinc finger-like"/>
    <property type="match status" value="1"/>
</dbReference>
<feature type="region of interest" description="Disordered" evidence="7">
    <location>
        <begin position="515"/>
        <end position="577"/>
    </location>
</feature>
<dbReference type="PANTHER" id="PTHR13483:SF11">
    <property type="entry name" value="ZINC FINGER HIT DOMAIN-CONTAINING PROTEIN 3"/>
    <property type="match status" value="1"/>
</dbReference>
<reference evidence="9" key="1">
    <citation type="journal article" date="2010" name="Science">
        <title>Plasticity of animal genome architecture unmasked by rapid evolution of a pelagic tunicate.</title>
        <authorList>
            <person name="Denoeud F."/>
            <person name="Henriet S."/>
            <person name="Mungpakdee S."/>
            <person name="Aury J.M."/>
            <person name="Da Silva C."/>
            <person name="Brinkmann H."/>
            <person name="Mikhaleva J."/>
            <person name="Olsen L.C."/>
            <person name="Jubin C."/>
            <person name="Canestro C."/>
            <person name="Bouquet J.M."/>
            <person name="Danks G."/>
            <person name="Poulain J."/>
            <person name="Campsteijn C."/>
            <person name="Adamski M."/>
            <person name="Cross I."/>
            <person name="Yadetie F."/>
            <person name="Muffato M."/>
            <person name="Louis A."/>
            <person name="Butcher S."/>
            <person name="Tsagkogeorga G."/>
            <person name="Konrad A."/>
            <person name="Singh S."/>
            <person name="Jensen M.F."/>
            <person name="Cong E.H."/>
            <person name="Eikeseth-Otteraa H."/>
            <person name="Noel B."/>
            <person name="Anthouard V."/>
            <person name="Porcel B.M."/>
            <person name="Kachouri-Lafond R."/>
            <person name="Nishino A."/>
            <person name="Ugolini M."/>
            <person name="Chourrout P."/>
            <person name="Nishida H."/>
            <person name="Aasland R."/>
            <person name="Huzurbazar S."/>
            <person name="Westhof E."/>
            <person name="Delsuc F."/>
            <person name="Lehrach H."/>
            <person name="Reinhardt R."/>
            <person name="Weissenbach J."/>
            <person name="Roy S.W."/>
            <person name="Artiguenave F."/>
            <person name="Postlethwait J.H."/>
            <person name="Manak J.R."/>
            <person name="Thompson E.M."/>
            <person name="Jaillon O."/>
            <person name="Du Pasquier L."/>
            <person name="Boudinot P."/>
            <person name="Liberles D.A."/>
            <person name="Volff J.N."/>
            <person name="Philippe H."/>
            <person name="Lenhard B."/>
            <person name="Roest Crollius H."/>
            <person name="Wincker P."/>
            <person name="Chourrout D."/>
        </authorList>
    </citation>
    <scope>NUCLEOTIDE SEQUENCE [LARGE SCALE GENOMIC DNA]</scope>
</reference>
<dbReference type="InterPro" id="IPR051639">
    <property type="entry name" value="BCD1"/>
</dbReference>
<feature type="compositionally biased region" description="Polar residues" evidence="7">
    <location>
        <begin position="458"/>
        <end position="470"/>
    </location>
</feature>
<comment type="similarity">
    <text evidence="5">Belongs to the BCD1 family.</text>
</comment>
<evidence type="ECO:0000256" key="5">
    <source>
        <dbReference type="ARBA" id="ARBA00049654"/>
    </source>
</evidence>
<feature type="compositionally biased region" description="Acidic residues" evidence="7">
    <location>
        <begin position="564"/>
        <end position="577"/>
    </location>
</feature>
<dbReference type="GO" id="GO:0048254">
    <property type="term" value="P:snoRNA localization"/>
    <property type="evidence" value="ECO:0007669"/>
    <property type="project" value="TreeGrafter"/>
</dbReference>
<dbReference type="EMBL" id="FN653016">
    <property type="protein sequence ID" value="CBY07001.1"/>
    <property type="molecule type" value="Genomic_DNA"/>
</dbReference>
<evidence type="ECO:0000256" key="4">
    <source>
        <dbReference type="ARBA" id="ARBA00049598"/>
    </source>
</evidence>
<dbReference type="Gene3D" id="3.30.60.190">
    <property type="match status" value="1"/>
</dbReference>
<dbReference type="PANTHER" id="PTHR13483">
    <property type="entry name" value="BOX C_D SNORNA PROTEIN 1-RELATED"/>
    <property type="match status" value="1"/>
</dbReference>
<comment type="function">
    <text evidence="4">Required for box C/D snoRNAs accumulation involved in snoRNA processing, snoRNA transport to the nucleolus and ribosome biogenesis.</text>
</comment>
<feature type="region of interest" description="Disordered" evidence="7">
    <location>
        <begin position="220"/>
        <end position="246"/>
    </location>
</feature>
<dbReference type="Proteomes" id="UP000001307">
    <property type="component" value="Unassembled WGS sequence"/>
</dbReference>
<dbReference type="Pfam" id="PF25790">
    <property type="entry name" value="BCD1"/>
    <property type="match status" value="1"/>
</dbReference>
<evidence type="ECO:0000256" key="6">
    <source>
        <dbReference type="PROSITE-ProRule" id="PRU00453"/>
    </source>
</evidence>
<sequence>MSAEIAVEQEASEINPPKEKDVLRCYVCFSKNPRYKCPGCQNRTCSLQCVQQHKKELNCSGKRDPTEFVFKKTMNNRLLLRDYRFLEDAGRKTFAWERILRDYSPDAQKSSPYYEGREALTRYAIAKGFVIWQQPAGFSRSSINRTVYSEYGLRQGPGKAKKCFKFHIRWTLHLSNRKITKDETDIYEIWNLGRVVQGVLDNTDSDAASEFNASEVKIEVKEEPSEEEPETIESDETASSIGIPRFHLQNDETMEKPLEMDKKKYSYEVFMKRIVGQELYYQLDKEKTVIENLKGKILLEFPEFIIATNETAQYYNQKSTIHLDYIKGAPVPMPAHKAPKRPRKEKETAPKSAGEQRAVASHPVLDQLVNRDNPNPYDMPKSAPFILKAPGSQSNNSHTSKHAHKSSSRVEIHKQPVKASTLHPGFQSLLGHTSPVKKSGQSRASQKKGPEAARYHPYQQTFNKNEQREVTTSYGAQWNFFEGPEADKQDVKEAEKAPILVNLKEAKANKEQEITVKEEAEVKEEPDSEPELTIVESKPDMTEEEKEEEESKQRLREALALVMEDYESAESDEEEYY</sequence>